<keyword evidence="2" id="KW-1185">Reference proteome</keyword>
<organism evidence="1 2">
    <name type="scientific">Prosthecobacter vanneervenii</name>
    <dbReference type="NCBI Taxonomy" id="48466"/>
    <lineage>
        <taxon>Bacteria</taxon>
        <taxon>Pseudomonadati</taxon>
        <taxon>Verrucomicrobiota</taxon>
        <taxon>Verrucomicrobiia</taxon>
        <taxon>Verrucomicrobiales</taxon>
        <taxon>Verrucomicrobiaceae</taxon>
        <taxon>Prosthecobacter</taxon>
    </lineage>
</organism>
<dbReference type="Gene3D" id="3.20.20.140">
    <property type="entry name" value="Metal-dependent hydrolases"/>
    <property type="match status" value="1"/>
</dbReference>
<reference evidence="1 2" key="1">
    <citation type="submission" date="2020-08" db="EMBL/GenBank/DDBJ databases">
        <title>Genomic Encyclopedia of Type Strains, Phase IV (KMG-IV): sequencing the most valuable type-strain genomes for metagenomic binning, comparative biology and taxonomic classification.</title>
        <authorList>
            <person name="Goeker M."/>
        </authorList>
    </citation>
    <scope>NUCLEOTIDE SEQUENCE [LARGE SCALE GENOMIC DNA]</scope>
    <source>
        <strain evidence="1 2">DSM 12252</strain>
    </source>
</reference>
<gene>
    <name evidence="1" type="ORF">HNQ65_001105</name>
</gene>
<dbReference type="Proteomes" id="UP000590740">
    <property type="component" value="Unassembled WGS sequence"/>
</dbReference>
<comment type="caution">
    <text evidence="1">The sequence shown here is derived from an EMBL/GenBank/DDBJ whole genome shotgun (WGS) entry which is preliminary data.</text>
</comment>
<dbReference type="AlphaFoldDB" id="A0A7W7Y8F2"/>
<dbReference type="RefSeq" id="WP_184338482.1">
    <property type="nucleotide sequence ID" value="NZ_JACHIG010000002.1"/>
</dbReference>
<proteinExistence type="predicted"/>
<sequence>MNGNTGRELLPKTMPVAGQTVETTHRVLRGRPSTGQVIVRTPADCRAVPALNVRSCFSFMDSALTIPAIIEAAAAHDVPAEAITDPGLYTAVWELAADFEDYGVMPCTPMAKGSTLLWFIPWNAVVWASAFWCHA</sequence>
<name>A0A7W7Y8F2_9BACT</name>
<evidence type="ECO:0000313" key="1">
    <source>
        <dbReference type="EMBL" id="MBB5031537.1"/>
    </source>
</evidence>
<protein>
    <submittedName>
        <fullName evidence="1">Uncharacterized protein</fullName>
    </submittedName>
</protein>
<accession>A0A7W7Y8F2</accession>
<dbReference type="EMBL" id="JACHIG010000002">
    <property type="protein sequence ID" value="MBB5031537.1"/>
    <property type="molecule type" value="Genomic_DNA"/>
</dbReference>
<evidence type="ECO:0000313" key="2">
    <source>
        <dbReference type="Proteomes" id="UP000590740"/>
    </source>
</evidence>